<dbReference type="SMART" id="SM00116">
    <property type="entry name" value="CBS"/>
    <property type="match status" value="2"/>
</dbReference>
<evidence type="ECO:0000259" key="3">
    <source>
        <dbReference type="PROSITE" id="PS51371"/>
    </source>
</evidence>
<dbReference type="Gene3D" id="3.10.580.10">
    <property type="entry name" value="CBS-domain"/>
    <property type="match status" value="1"/>
</dbReference>
<evidence type="ECO:0000256" key="1">
    <source>
        <dbReference type="ARBA" id="ARBA00023122"/>
    </source>
</evidence>
<evidence type="ECO:0000313" key="4">
    <source>
        <dbReference type="EMBL" id="BEH02895.1"/>
    </source>
</evidence>
<keyword evidence="1 2" id="KW-0129">CBS domain</keyword>
<protein>
    <submittedName>
        <fullName evidence="4">CBS domain-containing protein</fullName>
    </submittedName>
</protein>
<dbReference type="PANTHER" id="PTHR43080:SF2">
    <property type="entry name" value="CBS DOMAIN-CONTAINING PROTEIN"/>
    <property type="match status" value="1"/>
</dbReference>
<dbReference type="CDD" id="cd04623">
    <property type="entry name" value="CBS_pair_bac_euk"/>
    <property type="match status" value="1"/>
</dbReference>
<dbReference type="PROSITE" id="PS51371">
    <property type="entry name" value="CBS"/>
    <property type="match status" value="2"/>
</dbReference>
<dbReference type="PANTHER" id="PTHR43080">
    <property type="entry name" value="CBS DOMAIN-CONTAINING PROTEIN CBSX3, MITOCHONDRIAL"/>
    <property type="match status" value="1"/>
</dbReference>
<dbReference type="SUPFAM" id="SSF54631">
    <property type="entry name" value="CBS-domain pair"/>
    <property type="match status" value="1"/>
</dbReference>
<keyword evidence="5" id="KW-1185">Reference proteome</keyword>
<organism evidence="4 5">
    <name type="scientific">Brooklawnia propionicigenes</name>
    <dbReference type="NCBI Taxonomy" id="3041175"/>
    <lineage>
        <taxon>Bacteria</taxon>
        <taxon>Bacillati</taxon>
        <taxon>Actinomycetota</taxon>
        <taxon>Actinomycetes</taxon>
        <taxon>Propionibacteriales</taxon>
        <taxon>Propionibacteriaceae</taxon>
        <taxon>Brooklawnia</taxon>
    </lineage>
</organism>
<evidence type="ECO:0000313" key="5">
    <source>
        <dbReference type="Proteomes" id="UP001431656"/>
    </source>
</evidence>
<feature type="domain" description="CBS" evidence="3">
    <location>
        <begin position="75"/>
        <end position="132"/>
    </location>
</feature>
<name>A0AAN0KIZ8_9ACTN</name>
<gene>
    <name evidence="4" type="ORF">brsh051_21760</name>
</gene>
<evidence type="ECO:0000256" key="2">
    <source>
        <dbReference type="PROSITE-ProRule" id="PRU00703"/>
    </source>
</evidence>
<dbReference type="RefSeq" id="WP_286264892.1">
    <property type="nucleotide sequence ID" value="NZ_AP028056.1"/>
</dbReference>
<dbReference type="KEGG" id="broo:brsh051_21760"/>
<proteinExistence type="predicted"/>
<dbReference type="InterPro" id="IPR000644">
    <property type="entry name" value="CBS_dom"/>
</dbReference>
<dbReference type="InterPro" id="IPR051257">
    <property type="entry name" value="Diverse_CBS-Domain"/>
</dbReference>
<sequence length="142" mass="15623">MRVHDVLKRKGHDVVVVSPDATVAELLQLLVEHRIGSVVVVDDGRPIGLVAERDIVIALAGANDDVRSHQVKEVMETDLHVASLNDDTADLAAVMTQFRIRHLPVVDESGRLLAIVSIGDVVKARLDTLTDERDHLINYVQQ</sequence>
<dbReference type="AlphaFoldDB" id="A0AAN0KIZ8"/>
<dbReference type="Pfam" id="PF00571">
    <property type="entry name" value="CBS"/>
    <property type="match status" value="2"/>
</dbReference>
<dbReference type="InterPro" id="IPR044725">
    <property type="entry name" value="CBSX3_CBS_dom"/>
</dbReference>
<reference evidence="4" key="1">
    <citation type="journal article" date="2024" name="Int. J. Syst. Evol. Microbiol.">
        <title>Brooklawnia propionicigenes sp. nov., a facultatively anaerobic, propionate-producing bacterium isolated from a methanogenic reactor treating waste from cattle farms.</title>
        <authorList>
            <person name="Akita Y."/>
            <person name="Ueki A."/>
            <person name="Tonouchi A."/>
            <person name="Sugawara Y."/>
            <person name="Honma S."/>
            <person name="Kaku N."/>
            <person name="Ueki K."/>
        </authorList>
    </citation>
    <scope>NUCLEOTIDE SEQUENCE</scope>
    <source>
        <strain evidence="4">SH051</strain>
    </source>
</reference>
<dbReference type="InterPro" id="IPR046342">
    <property type="entry name" value="CBS_dom_sf"/>
</dbReference>
<accession>A0AAN0KIZ8</accession>
<dbReference type="Proteomes" id="UP001431656">
    <property type="component" value="Chromosome"/>
</dbReference>
<feature type="domain" description="CBS" evidence="3">
    <location>
        <begin position="7"/>
        <end position="66"/>
    </location>
</feature>
<dbReference type="EMBL" id="AP028056">
    <property type="protein sequence ID" value="BEH02895.1"/>
    <property type="molecule type" value="Genomic_DNA"/>
</dbReference>